<evidence type="ECO:0000256" key="6">
    <source>
        <dbReference type="ARBA" id="ARBA00023136"/>
    </source>
</evidence>
<protein>
    <submittedName>
        <fullName evidence="9">Carbohydrate ABC transporter permease</fullName>
    </submittedName>
</protein>
<dbReference type="Gene3D" id="1.10.3720.10">
    <property type="entry name" value="MetI-like"/>
    <property type="match status" value="1"/>
</dbReference>
<evidence type="ECO:0000256" key="5">
    <source>
        <dbReference type="ARBA" id="ARBA00022989"/>
    </source>
</evidence>
<dbReference type="EMBL" id="CP094970">
    <property type="protein sequence ID" value="UYM05569.1"/>
    <property type="molecule type" value="Genomic_DNA"/>
</dbReference>
<name>A0AA46TIN0_9ACTN</name>
<feature type="transmembrane region" description="Helical" evidence="7">
    <location>
        <begin position="75"/>
        <end position="96"/>
    </location>
</feature>
<evidence type="ECO:0000259" key="8">
    <source>
        <dbReference type="PROSITE" id="PS50928"/>
    </source>
</evidence>
<feature type="transmembrane region" description="Helical" evidence="7">
    <location>
        <begin position="244"/>
        <end position="262"/>
    </location>
</feature>
<dbReference type="Proteomes" id="UP001164390">
    <property type="component" value="Chromosome"/>
</dbReference>
<dbReference type="Pfam" id="PF00528">
    <property type="entry name" value="BPD_transp_1"/>
    <property type="match status" value="1"/>
</dbReference>
<dbReference type="KEGG" id="sgrg:L0C25_00325"/>
<dbReference type="GO" id="GO:0055085">
    <property type="term" value="P:transmembrane transport"/>
    <property type="evidence" value="ECO:0007669"/>
    <property type="project" value="InterPro"/>
</dbReference>
<dbReference type="CDD" id="cd06261">
    <property type="entry name" value="TM_PBP2"/>
    <property type="match status" value="1"/>
</dbReference>
<dbReference type="SUPFAM" id="SSF161098">
    <property type="entry name" value="MetI-like"/>
    <property type="match status" value="1"/>
</dbReference>
<gene>
    <name evidence="9" type="ORF">L0C25_00325</name>
</gene>
<evidence type="ECO:0000256" key="2">
    <source>
        <dbReference type="ARBA" id="ARBA00022448"/>
    </source>
</evidence>
<evidence type="ECO:0000256" key="7">
    <source>
        <dbReference type="RuleBase" id="RU363032"/>
    </source>
</evidence>
<sequence length="277" mass="29630">MTVTDTRRRWLFVLGLVVTAAYLIPVYWMVNTSFKEAGDIFASPPHLVPLPPTVESYESAVFSDSDIARGLTNSAIIAIGTTVVTLLIAVPAAYGLARLRVRFVTVILMLFLVVQMVPSVNLALPMFILFSSAGLVNSYVGLIIANCALAIPLAVTILRPFFLSVPGEIVEAAKIDGCNEFSAFCRVALPISTPGVITVAVVSFLGAWGEFVFGLALATDEKFQPVTVVLAGLTNAFGTRWNDLMAVSAIIALPVIVVFIFLQRYIVAGLTEGATKS</sequence>
<evidence type="ECO:0000313" key="10">
    <source>
        <dbReference type="Proteomes" id="UP001164390"/>
    </source>
</evidence>
<evidence type="ECO:0000256" key="1">
    <source>
        <dbReference type="ARBA" id="ARBA00004651"/>
    </source>
</evidence>
<dbReference type="PANTHER" id="PTHR32243:SF18">
    <property type="entry name" value="INNER MEMBRANE ABC TRANSPORTER PERMEASE PROTEIN YCJP"/>
    <property type="match status" value="1"/>
</dbReference>
<feature type="transmembrane region" description="Helical" evidence="7">
    <location>
        <begin position="103"/>
        <end position="130"/>
    </location>
</feature>
<dbReference type="InterPro" id="IPR000515">
    <property type="entry name" value="MetI-like"/>
</dbReference>
<proteinExistence type="inferred from homology"/>
<organism evidence="9 10">
    <name type="scientific">Solicola gregarius</name>
    <dbReference type="NCBI Taxonomy" id="2908642"/>
    <lineage>
        <taxon>Bacteria</taxon>
        <taxon>Bacillati</taxon>
        <taxon>Actinomycetota</taxon>
        <taxon>Actinomycetes</taxon>
        <taxon>Propionibacteriales</taxon>
        <taxon>Nocardioidaceae</taxon>
        <taxon>Solicola</taxon>
    </lineage>
</organism>
<dbReference type="InterPro" id="IPR050901">
    <property type="entry name" value="BP-dep_ABC_trans_perm"/>
</dbReference>
<feature type="transmembrane region" description="Helical" evidence="7">
    <location>
        <begin position="136"/>
        <end position="158"/>
    </location>
</feature>
<reference evidence="9" key="1">
    <citation type="submission" date="2022-01" db="EMBL/GenBank/DDBJ databases">
        <title>Nocardioidaceae gen. sp. A5X3R13.</title>
        <authorList>
            <person name="Lopez Marin M.A."/>
            <person name="Uhlik O."/>
        </authorList>
    </citation>
    <scope>NUCLEOTIDE SEQUENCE</scope>
    <source>
        <strain evidence="9">A5X3R13</strain>
    </source>
</reference>
<evidence type="ECO:0000256" key="3">
    <source>
        <dbReference type="ARBA" id="ARBA00022475"/>
    </source>
</evidence>
<keyword evidence="5 7" id="KW-1133">Transmembrane helix</keyword>
<comment type="similarity">
    <text evidence="7">Belongs to the binding-protein-dependent transport system permease family.</text>
</comment>
<evidence type="ECO:0000256" key="4">
    <source>
        <dbReference type="ARBA" id="ARBA00022692"/>
    </source>
</evidence>
<keyword evidence="10" id="KW-1185">Reference proteome</keyword>
<dbReference type="PROSITE" id="PS50928">
    <property type="entry name" value="ABC_TM1"/>
    <property type="match status" value="1"/>
</dbReference>
<accession>A0AA46TIN0</accession>
<dbReference type="AlphaFoldDB" id="A0AA46TIN0"/>
<feature type="domain" description="ABC transmembrane type-1" evidence="8">
    <location>
        <begin position="71"/>
        <end position="262"/>
    </location>
</feature>
<keyword evidence="3" id="KW-1003">Cell membrane</keyword>
<feature type="transmembrane region" description="Helical" evidence="7">
    <location>
        <begin position="12"/>
        <end position="30"/>
    </location>
</feature>
<dbReference type="RefSeq" id="WP_271634385.1">
    <property type="nucleotide sequence ID" value="NZ_CP094970.1"/>
</dbReference>
<dbReference type="InterPro" id="IPR035906">
    <property type="entry name" value="MetI-like_sf"/>
</dbReference>
<dbReference type="GO" id="GO:0005886">
    <property type="term" value="C:plasma membrane"/>
    <property type="evidence" value="ECO:0007669"/>
    <property type="project" value="UniProtKB-SubCell"/>
</dbReference>
<keyword evidence="2 7" id="KW-0813">Transport</keyword>
<dbReference type="PANTHER" id="PTHR32243">
    <property type="entry name" value="MALTOSE TRANSPORT SYSTEM PERMEASE-RELATED"/>
    <property type="match status" value="1"/>
</dbReference>
<evidence type="ECO:0000313" key="9">
    <source>
        <dbReference type="EMBL" id="UYM05569.1"/>
    </source>
</evidence>
<keyword evidence="4 7" id="KW-0812">Transmembrane</keyword>
<keyword evidence="6 7" id="KW-0472">Membrane</keyword>
<comment type="subcellular location">
    <subcellularLocation>
        <location evidence="1 7">Cell membrane</location>
        <topology evidence="1 7">Multi-pass membrane protein</topology>
    </subcellularLocation>
</comment>